<dbReference type="CDD" id="cd02233">
    <property type="entry name" value="cupin_HNL-like"/>
    <property type="match status" value="1"/>
</dbReference>
<dbReference type="InterPro" id="IPR011051">
    <property type="entry name" value="RmlC_Cupin_sf"/>
</dbReference>
<evidence type="ECO:0000313" key="2">
    <source>
        <dbReference type="EMBL" id="MCG2613528.1"/>
    </source>
</evidence>
<dbReference type="Proteomes" id="UP001165367">
    <property type="component" value="Unassembled WGS sequence"/>
</dbReference>
<dbReference type="EMBL" id="JAKLTR010000002">
    <property type="protein sequence ID" value="MCG2613528.1"/>
    <property type="molecule type" value="Genomic_DNA"/>
</dbReference>
<reference evidence="2" key="1">
    <citation type="submission" date="2022-01" db="EMBL/GenBank/DDBJ databases">
        <authorList>
            <person name="Jo J.-H."/>
            <person name="Im W.-T."/>
        </authorList>
    </citation>
    <scope>NUCLEOTIDE SEQUENCE</scope>
    <source>
        <strain evidence="2">NA20</strain>
    </source>
</reference>
<dbReference type="SUPFAM" id="SSF51182">
    <property type="entry name" value="RmlC-like cupins"/>
    <property type="match status" value="1"/>
</dbReference>
<dbReference type="InterPro" id="IPR047263">
    <property type="entry name" value="HNL-like_cupin"/>
</dbReference>
<proteinExistence type="predicted"/>
<dbReference type="InterPro" id="IPR014710">
    <property type="entry name" value="RmlC-like_jellyroll"/>
</dbReference>
<name>A0ABS9KMH6_9BACT</name>
<sequence length="160" mass="17688">MNKITNYTALVFIVTFTACDSKTKTENTETTSLNNMIFPRGEKITNNNFTGTAWLSNLIQSDSINQNSVGNVTFEPGARTKWHAHPAGQILLVTNGVGYYQEKGGVKKILRKGDVIKCAPNVSHWHGASADTMFVQLAITGREKGETVWMEEVTDADYNN</sequence>
<protein>
    <submittedName>
        <fullName evidence="2">Cupin domain-containing protein</fullName>
    </submittedName>
</protein>
<evidence type="ECO:0000313" key="3">
    <source>
        <dbReference type="Proteomes" id="UP001165367"/>
    </source>
</evidence>
<keyword evidence="3" id="KW-1185">Reference proteome</keyword>
<organism evidence="2 3">
    <name type="scientific">Terrimonas ginsenosidimutans</name>
    <dbReference type="NCBI Taxonomy" id="2908004"/>
    <lineage>
        <taxon>Bacteria</taxon>
        <taxon>Pseudomonadati</taxon>
        <taxon>Bacteroidota</taxon>
        <taxon>Chitinophagia</taxon>
        <taxon>Chitinophagales</taxon>
        <taxon>Chitinophagaceae</taxon>
        <taxon>Terrimonas</taxon>
    </lineage>
</organism>
<accession>A0ABS9KMH6</accession>
<dbReference type="RefSeq" id="WP_237868827.1">
    <property type="nucleotide sequence ID" value="NZ_JAKLTR010000002.1"/>
</dbReference>
<dbReference type="Gene3D" id="2.60.120.10">
    <property type="entry name" value="Jelly Rolls"/>
    <property type="match status" value="1"/>
</dbReference>
<gene>
    <name evidence="2" type="ORF">LZZ85_04520</name>
</gene>
<feature type="domain" description="Cupin type-2" evidence="1">
    <location>
        <begin position="72"/>
        <end position="133"/>
    </location>
</feature>
<dbReference type="PANTHER" id="PTHR43698">
    <property type="entry name" value="RIBD C-TERMINAL DOMAIN CONTAINING PROTEIN"/>
    <property type="match status" value="1"/>
</dbReference>
<dbReference type="PROSITE" id="PS51257">
    <property type="entry name" value="PROKAR_LIPOPROTEIN"/>
    <property type="match status" value="1"/>
</dbReference>
<dbReference type="InterPro" id="IPR013096">
    <property type="entry name" value="Cupin_2"/>
</dbReference>
<evidence type="ECO:0000259" key="1">
    <source>
        <dbReference type="Pfam" id="PF07883"/>
    </source>
</evidence>
<dbReference type="PANTHER" id="PTHR43698:SF1">
    <property type="entry name" value="BLL4564 PROTEIN"/>
    <property type="match status" value="1"/>
</dbReference>
<comment type="caution">
    <text evidence="2">The sequence shown here is derived from an EMBL/GenBank/DDBJ whole genome shotgun (WGS) entry which is preliminary data.</text>
</comment>
<dbReference type="Pfam" id="PF07883">
    <property type="entry name" value="Cupin_2"/>
    <property type="match status" value="1"/>
</dbReference>